<dbReference type="OrthoDB" id="21557at2759"/>
<proteinExistence type="predicted"/>
<evidence type="ECO:0000313" key="2">
    <source>
        <dbReference type="Proteomes" id="UP000299102"/>
    </source>
</evidence>
<gene>
    <name evidence="1" type="ORF">EVAR_75481_1</name>
</gene>
<organism evidence="1 2">
    <name type="scientific">Eumeta variegata</name>
    <name type="common">Bagworm moth</name>
    <name type="synonym">Eumeta japonica</name>
    <dbReference type="NCBI Taxonomy" id="151549"/>
    <lineage>
        <taxon>Eukaryota</taxon>
        <taxon>Metazoa</taxon>
        <taxon>Ecdysozoa</taxon>
        <taxon>Arthropoda</taxon>
        <taxon>Hexapoda</taxon>
        <taxon>Insecta</taxon>
        <taxon>Pterygota</taxon>
        <taxon>Neoptera</taxon>
        <taxon>Endopterygota</taxon>
        <taxon>Lepidoptera</taxon>
        <taxon>Glossata</taxon>
        <taxon>Ditrysia</taxon>
        <taxon>Tineoidea</taxon>
        <taxon>Psychidae</taxon>
        <taxon>Oiketicinae</taxon>
        <taxon>Eumeta</taxon>
    </lineage>
</organism>
<name>A0A4C1TLH1_EUMVA</name>
<dbReference type="AlphaFoldDB" id="A0A4C1TLH1"/>
<reference evidence="1 2" key="1">
    <citation type="journal article" date="2019" name="Commun. Biol.">
        <title>The bagworm genome reveals a unique fibroin gene that provides high tensile strength.</title>
        <authorList>
            <person name="Kono N."/>
            <person name="Nakamura H."/>
            <person name="Ohtoshi R."/>
            <person name="Tomita M."/>
            <person name="Numata K."/>
            <person name="Arakawa K."/>
        </authorList>
    </citation>
    <scope>NUCLEOTIDE SEQUENCE [LARGE SCALE GENOMIC DNA]</scope>
</reference>
<keyword evidence="2" id="KW-1185">Reference proteome</keyword>
<accession>A0A4C1TLH1</accession>
<comment type="caution">
    <text evidence="1">The sequence shown here is derived from an EMBL/GenBank/DDBJ whole genome shotgun (WGS) entry which is preliminary data.</text>
</comment>
<dbReference type="Proteomes" id="UP000299102">
    <property type="component" value="Unassembled WGS sequence"/>
</dbReference>
<evidence type="ECO:0000313" key="1">
    <source>
        <dbReference type="EMBL" id="GBP14905.1"/>
    </source>
</evidence>
<protein>
    <submittedName>
        <fullName evidence="1">Uncharacterized protein</fullName>
    </submittedName>
</protein>
<sequence>MRYVPARAPPPAPQINNQLPLAALSLALRNQLIFQWFYRDELSKTNLNGVFDDNVTASEYRINDGNESEIKIDVIMQALIHMKVGKTAEYDRILLEMRKSGGSLVARLLYQLFNKCWKSNRVPND</sequence>
<dbReference type="EMBL" id="BGZK01000067">
    <property type="protein sequence ID" value="GBP14905.1"/>
    <property type="molecule type" value="Genomic_DNA"/>
</dbReference>